<dbReference type="PANTHER" id="PTHR42783:SF3">
    <property type="entry name" value="GLUTAMATE SYNTHASE [NADPH] SMALL CHAIN-RELATED"/>
    <property type="match status" value="1"/>
</dbReference>
<dbReference type="Pfam" id="PF14691">
    <property type="entry name" value="Fer4_20"/>
    <property type="match status" value="1"/>
</dbReference>
<dbReference type="Gene3D" id="3.50.50.60">
    <property type="entry name" value="FAD/NAD(P)-binding domain"/>
    <property type="match status" value="3"/>
</dbReference>
<evidence type="ECO:0000259" key="2">
    <source>
        <dbReference type="Pfam" id="PF14691"/>
    </source>
</evidence>
<dbReference type="Gene3D" id="1.10.1060.10">
    <property type="entry name" value="Alpha-helical ferredoxin"/>
    <property type="match status" value="1"/>
</dbReference>
<dbReference type="NCBIfam" id="TIGR01316">
    <property type="entry name" value="gltA"/>
    <property type="match status" value="1"/>
</dbReference>
<dbReference type="EMBL" id="QMPZ01000003">
    <property type="protein sequence ID" value="RLE10702.1"/>
    <property type="molecule type" value="Genomic_DNA"/>
</dbReference>
<feature type="domain" description="FAD/NAD(P)-binding" evidence="1">
    <location>
        <begin position="145"/>
        <end position="453"/>
    </location>
</feature>
<feature type="domain" description="Dihydroprymidine dehydrogenase" evidence="2">
    <location>
        <begin position="21"/>
        <end position="130"/>
    </location>
</feature>
<evidence type="ECO:0000313" key="4">
    <source>
        <dbReference type="Proteomes" id="UP000279422"/>
    </source>
</evidence>
<dbReference type="GO" id="GO:0051536">
    <property type="term" value="F:iron-sulfur cluster binding"/>
    <property type="evidence" value="ECO:0007669"/>
    <property type="project" value="InterPro"/>
</dbReference>
<evidence type="ECO:0000259" key="1">
    <source>
        <dbReference type="Pfam" id="PF07992"/>
    </source>
</evidence>
<dbReference type="InterPro" id="IPR036188">
    <property type="entry name" value="FAD/NAD-bd_sf"/>
</dbReference>
<organism evidence="3 4">
    <name type="scientific">Aerophobetes bacterium</name>
    <dbReference type="NCBI Taxonomy" id="2030807"/>
    <lineage>
        <taxon>Bacteria</taxon>
        <taxon>Candidatus Aerophobota</taxon>
    </lineage>
</organism>
<dbReference type="Pfam" id="PF07992">
    <property type="entry name" value="Pyr_redox_2"/>
    <property type="match status" value="1"/>
</dbReference>
<dbReference type="InterPro" id="IPR028261">
    <property type="entry name" value="DPD_II"/>
</dbReference>
<accession>A0A497E7R9</accession>
<dbReference type="PANTHER" id="PTHR42783">
    <property type="entry name" value="GLUTAMATE SYNTHASE [NADPH] SMALL CHAIN"/>
    <property type="match status" value="1"/>
</dbReference>
<keyword evidence="3" id="KW-0560">Oxidoreductase</keyword>
<dbReference type="InterPro" id="IPR006004">
    <property type="entry name" value="SudA-like"/>
</dbReference>
<proteinExistence type="predicted"/>
<name>A0A497E7R9_UNCAE</name>
<reference evidence="3 4" key="1">
    <citation type="submission" date="2018-06" db="EMBL/GenBank/DDBJ databases">
        <title>Extensive metabolic versatility and redundancy in microbially diverse, dynamic hydrothermal sediments.</title>
        <authorList>
            <person name="Dombrowski N."/>
            <person name="Teske A."/>
            <person name="Baker B.J."/>
        </authorList>
    </citation>
    <scope>NUCLEOTIDE SEQUENCE [LARGE SCALE GENOMIC DNA]</scope>
    <source>
        <strain evidence="3">B47_G16</strain>
    </source>
</reference>
<dbReference type="Proteomes" id="UP000279422">
    <property type="component" value="Unassembled WGS sequence"/>
</dbReference>
<dbReference type="SUPFAM" id="SSF51971">
    <property type="entry name" value="Nucleotide-binding domain"/>
    <property type="match status" value="1"/>
</dbReference>
<dbReference type="EC" id="1.4.1.13" evidence="3"/>
<feature type="non-terminal residue" evidence="3">
    <location>
        <position position="510"/>
    </location>
</feature>
<dbReference type="InterPro" id="IPR023753">
    <property type="entry name" value="FAD/NAD-binding_dom"/>
</dbReference>
<sequence>MGSKKLILKRTPMRKRQPQERIKSFDEVALGYTEEEALEEANRCLQCRNPSCVKGCPVEVDIPGFIKKIKEGKFLEAAKLIKENNPLPAVCGRVCPQEDQCEKSCILSRKGAPVAIGRLERFVADHEARKNDPAPPSSKSSHGRKVAVIGSGPASLVCASELSKKGYSVTIFESLHVPGGVLVYGIPEFRLPKEIVKREIDYIKSLGVRIVTNFFVGRTRRVDELMNEDGYEAVFIGTGAGLPRFMHIPGENLLGIYSANEFLTRMNLMKAYKFPEYDTPVKVGKKVGVIGGGNVAMDSARVALRAGAKKVSILYRRTRNEMPARIEEIENAEEEGIEFVFLVAPVEYIGDEDGWVRKARLIRMRLGEPDSSGRRRPIPIEGSEFEMPLDTVGVAIGQAPSPLIAKTTSGLKVDPVRGTILVNEKTGATTKVGVFAGGDVTTGAATVISAAGAGKRAAKYIDYYLKNKDKERIWKMLVGQGKVTRNIQDFRPALKLREQDEIRGVEEDQG</sequence>
<dbReference type="SUPFAM" id="SSF46548">
    <property type="entry name" value="alpha-helical ferredoxin"/>
    <property type="match status" value="1"/>
</dbReference>
<dbReference type="GO" id="GO:0004355">
    <property type="term" value="F:glutamate synthase (NADPH) activity"/>
    <property type="evidence" value="ECO:0007669"/>
    <property type="project" value="UniProtKB-EC"/>
</dbReference>
<dbReference type="InterPro" id="IPR009051">
    <property type="entry name" value="Helical_ferredxn"/>
</dbReference>
<dbReference type="PRINTS" id="PR00419">
    <property type="entry name" value="ADXRDTASE"/>
</dbReference>
<protein>
    <submittedName>
        <fullName evidence="3">Glutamate synthase (NADPH), homotetrameric</fullName>
        <ecNumber evidence="3">1.4.1.13</ecNumber>
    </submittedName>
</protein>
<comment type="caution">
    <text evidence="3">The sequence shown here is derived from an EMBL/GenBank/DDBJ whole genome shotgun (WGS) entry which is preliminary data.</text>
</comment>
<evidence type="ECO:0000313" key="3">
    <source>
        <dbReference type="EMBL" id="RLE10702.1"/>
    </source>
</evidence>
<dbReference type="AlphaFoldDB" id="A0A497E7R9"/>
<gene>
    <name evidence="3" type="primary">gltA</name>
    <name evidence="3" type="ORF">DRJ00_00480</name>
</gene>